<evidence type="ECO:0000256" key="4">
    <source>
        <dbReference type="ARBA" id="ARBA00022450"/>
    </source>
</evidence>
<dbReference type="InterPro" id="IPR001227">
    <property type="entry name" value="Ac_transferase_dom_sf"/>
</dbReference>
<feature type="domain" description="Ketosynthase family 3 (KS3)" evidence="11">
    <location>
        <begin position="3096"/>
        <end position="3495"/>
    </location>
</feature>
<dbReference type="InterPro" id="IPR020806">
    <property type="entry name" value="PKS_PP-bd"/>
</dbReference>
<dbReference type="InterPro" id="IPR018201">
    <property type="entry name" value="Ketoacyl_synth_AS"/>
</dbReference>
<evidence type="ECO:0000256" key="5">
    <source>
        <dbReference type="ARBA" id="ARBA00022553"/>
    </source>
</evidence>
<dbReference type="Pfam" id="PF00698">
    <property type="entry name" value="Acyl_transf_1"/>
    <property type="match status" value="3"/>
</dbReference>
<dbReference type="InterPro" id="IPR014030">
    <property type="entry name" value="Ketoacyl_synth_N"/>
</dbReference>
<evidence type="ECO:0000313" key="15">
    <source>
        <dbReference type="WBParaSite" id="TCLT_0000722101-mRNA-1"/>
    </source>
</evidence>
<dbReference type="PROSITE" id="PS52019">
    <property type="entry name" value="PKS_MFAS_DH"/>
    <property type="match status" value="1"/>
</dbReference>
<evidence type="ECO:0000313" key="13">
    <source>
        <dbReference type="EMBL" id="VDN04646.1"/>
    </source>
</evidence>
<evidence type="ECO:0000256" key="3">
    <source>
        <dbReference type="ARBA" id="ARBA00018769"/>
    </source>
</evidence>
<name>A0A0N5D2U7_THECL</name>
<keyword evidence="6" id="KW-0808">Transferase</keyword>
<keyword evidence="4" id="KW-0596">Phosphopantetheine</keyword>
<dbReference type="CDD" id="cd00833">
    <property type="entry name" value="PKS"/>
    <property type="match status" value="3"/>
</dbReference>
<dbReference type="Pfam" id="PF08659">
    <property type="entry name" value="KR"/>
    <property type="match status" value="3"/>
</dbReference>
<dbReference type="InterPro" id="IPR049900">
    <property type="entry name" value="PKS_mFAS_DH"/>
</dbReference>
<dbReference type="GO" id="GO:0006633">
    <property type="term" value="P:fatty acid biosynthetic process"/>
    <property type="evidence" value="ECO:0007669"/>
    <property type="project" value="InterPro"/>
</dbReference>
<evidence type="ECO:0000256" key="2">
    <source>
        <dbReference type="ARBA" id="ARBA00012873"/>
    </source>
</evidence>
<dbReference type="SUPFAM" id="SSF47336">
    <property type="entry name" value="ACP-like"/>
    <property type="match status" value="5"/>
</dbReference>
<evidence type="ECO:0000259" key="10">
    <source>
        <dbReference type="PROSITE" id="PS50075"/>
    </source>
</evidence>
<feature type="domain" description="Carrier" evidence="10">
    <location>
        <begin position="5766"/>
        <end position="5841"/>
    </location>
</feature>
<dbReference type="SUPFAM" id="SSF51735">
    <property type="entry name" value="NAD(P)-binding Rossmann-fold domains"/>
    <property type="match status" value="3"/>
</dbReference>
<dbReference type="InterPro" id="IPR000873">
    <property type="entry name" value="AMP-dep_synth/lig_dom"/>
</dbReference>
<dbReference type="EC" id="3.1.2.14" evidence="1"/>
<keyword evidence="14" id="KW-1185">Reference proteome</keyword>
<dbReference type="InterPro" id="IPR032821">
    <property type="entry name" value="PKS_assoc"/>
</dbReference>
<dbReference type="Pfam" id="PF14765">
    <property type="entry name" value="PS-DH"/>
    <property type="match status" value="1"/>
</dbReference>
<dbReference type="Gene3D" id="3.40.50.720">
    <property type="entry name" value="NAD(P)-binding Rossmann-like Domain"/>
    <property type="match status" value="3"/>
</dbReference>
<dbReference type="Pfam" id="PF00501">
    <property type="entry name" value="AMP-binding"/>
    <property type="match status" value="1"/>
</dbReference>
<dbReference type="EC" id="2.3.1.85" evidence="2"/>
<dbReference type="GO" id="GO:0044550">
    <property type="term" value="P:secondary metabolite biosynthetic process"/>
    <property type="evidence" value="ECO:0007669"/>
    <property type="project" value="UniProtKB-ARBA"/>
</dbReference>
<feature type="compositionally biased region" description="Low complexity" evidence="9">
    <location>
        <begin position="1743"/>
        <end position="1753"/>
    </location>
</feature>
<sequence length="7297" mass="831007">MDSEFIAESVSEITTNINDMNNNLDIVTKKKSPKKKRLSQEVLNQRWDSGLLKYENTNDGLNKSLDDRNFKYSALTCIEESNRSSKNDMIDQIPSLLIDIQKNYHSILSTFDLLPITFRESYYQCCEAFKLISDNTEAENCAAITYAITMILINTGYITDRKIVVSGLNTFMMLAALKALTLPDACFAWKRVKSIIKENSFPINKVMSDQVHAVLLKLTIDFQKTTSIISIHKLRVSDVRSLIIAVLTDSKENWQFLNNRTEAYIEYANSTIHHGSTKYIHKSIDLLKFIAHINDRKSIKIYQGMEWESEKTDSLIYSRKSFNESKWKTLKIVINLEENTYLSSHVVQNHNILSAATLLLTIYKKLSEQKQQIFTNVNFLSPIIFTTNQKLIQFEIETTAMIREVIYSNRKCVTFESKRSSPENQHSSTVPSDDEVDNFDYELIKNRISKAISDKNAKFIFKNEFYAKMTLHNYEYDGIFRSVQTVITDGKGYGITLLKPNKYLDILLDGVMQSIVFTYIHKYDAPSVSLVPYHVAYLEITPRLTQRISDDFSDNGAIVACFRAKLNNGQLSGSFSFETDKANIVAQDITFYPIKIDDIPHEKLVISEIFMPSTSKSSKTDSESISKLMKDELAASESNKFYQSSTSFCEDQKLVHIKSMACRLPKNIHDPAELWDALMTGQIMASKIPCSRIKSRDNLAGDKYGNSVRCANFLVQDISQFDAEFFGISRSEAEKMDPQQRLLLECTYECMENAGLTSLQETGFFIGFMANEYPDIKKSQDIISMLGSSASVISGRLNYLFGSTAPAITIDTACSSSLVALQTAIHAMQAGHCKMAVVAGVNLILTEESIGQRANGKILADDGKCRSFDSLSSGYGRADGCVVLLLSIDKDLQKCSNATYEVSIVSSSIGHNGQSASLTAPNGASQANLLRDCLNKVPKSKLTQPINYWEAHGTGTVIGDAIELKSLQSNLSQCLIGTIKTKLGHSEAAAGVSGIAKILLQFQHGYIPEHGSYQFLSNFQDGNLYLPIIGEEWNGILSGLSSFGISGTNAMVIFHSYKKMKHKVPKNLHIKCQTYICPISAKNAYSLNMLMTEYNIMLSNTCHPMNEICAAAALHRIHFKHRDVIFIHRNKIIDYKSEIAKNIAGIGLNLSSVTCQHALFTFYSNFPKFRINFKKYFQILRSFLKQKNSIIFRKLQNIIILSGLLATIMFLKNIGININVINPQDQLSLTAAYLITGKLQFNQFNTSELPITFSDIHILTQQSSMTNRHDKNFLWYSLYSTKSKPSGRNFAEYELMKIIAVCYLRGNNINWTYLYEWPQERVILPNYQFKRESYWITNEPLQVIDDPLIGRLVERNEKKVIFENQISTLISSKLINFTFDGQIRLSFGVCCEALIQALRLSFSLNYDTESRLHYVLQDITMARYILQENDWIKTTVKKYEDERYSVAIRCDSKIICQAIIYSKKDTKTVRELLNVKEMGEFISKANFYSLLKENGLYYKGIYNTITRTSNDEQIFVAKNCSEIFLAIESLIQVACFHNILHPRGIYEKPKFRMKYLVVNVFQFETMYILVQRSRIILYNEKGIEIISGTFESKVDNDKQEKRNQKDNRAVENNLKSDQDVGQFSNTYQEYMCKIRRAVDDIRRSSTTVNDDQLTVPFTKLGLDSLAMTDLTNRLNTVYFPDQQIGVVDLFNYPNIYALTNAIHSRKISSTRVNIDQKNQIKISNSEKNASTKKKTNNDQNNRESSISDQISTSSEEENCAYSQVFLNEQSKNHYFTLIITDQRKKSKSRNIMLIDIKDQNPNFSHKNDSSILYFNHEDLQQLKHRFSQHLLGRQTVMIKFEFSDNFPLQQLMQILLLLTEIINKSQSTFIFCSESDLGKINAFALGYAKSLCAELYPKVRYEWNFILQKMKKLRSYGLKFDSSIADNNSEQNWIITGGLGGIGWQMAKFLAFNQKVSHIILLSRREPTERQYHQMNKIRVTVNVDIRAFSVDISSYTQMKQFFGNLKLLITGIVHSAGCIHDALAIKQSLSTLQLATKAKCYGLLILEKFSRSHPIKRFIVNSSISALIGNRGQCNYSAANAFIDEFMLEKRKVTGLPATVINWGNWLETGMAVQANSNLNRMGFTGLKTAIAMKYFKYAIDYSPPRLIVCQLNINKISLYRPDLISIFALDNKNSSELITSNMKIQESQQWKLPTKTVLEGLSGNSSRNNDIPVNIFIIKSIIIKSMEEVIGRKFTVEDYQKSFIDLGFDSLKIYQLVNALTENIESIPSLNVLTIFENPTVEKLASYIHLQPYHIIKKNPQTIAKCSNDTQLEDGHITKNFNFFVLYWKDREVPENMKLYYAKLLDTPSGISRILVDQIKNARFCKYLQVIWGSKRKDVQKQILHSQIMNSAQKSAKPIISFMVSGQGSQVWNMGRQLSFIFPFFGKIFEQTLHTATKLMRNNSVKLRDIIYDWKYQKLLYKTEYAQAIIYCFAYSLAKLYEFCGVYADFYVGHSVGELVAYTLAGGLSLHNALKLVLQRGKMLESIRGKGKMIAVSKEIAEELENYSGLNRAAENSNQQVILSGSNLSIQRCLHYVQRKQYSATVIEDQYPFHSSVIDDYLVNQYKIACKFGKLQKAIKNIVRNSSGEFITSEAACIAPIRSPVLFKKCIETLNINNTKVWLEIGNGEVLSRFVQNTLKSSQNMLICSGIKDGKQEVDSFIDSLCQLQNFGIKIKWNRICKDANSKNNLELFFKESTAVFDIRNDKYMMELINEHLIYDQTTVPAALIIAIFINFAVNTRKTCTFDEEKQEKPSSKCHIVDNYKTILLEKLHLKKRVNERDLRNLQIKCCNCCELLLTDNVDEFCNCQLSIKTRGKDINQMEAIDILHEFHLKYNHHLLSTMTKFSHKIFYKTMQSAGLQYGAKYQVLRDIYRDQSNLVTAVLVNSADLTRLIDGALQLISVALMINSKCSLFIPFVIEKILIKYSNCDQWMRSISARKDGNRYQVYAIITNLTDNICTGSAIVCNNDETIITLYNVSAIDMNANQIIPKLNNPNFYSNSSLSSSTPSFNKYQQIDQGINPSNLEKENKLRNKISPSDTYVSNTEVNKSHNLSVQVVITSYAGLFPESAVDTETLWNNLKSGTNINCQENVCKFGRDISTFDPIYFGITPNEAIYMDPQQRILLELTQKTLQKAGLQKLHHNTGVFIGVSSNDFAQKAFRELPEDCSYLTTGTNQSVLAGRIAHWLNLTGPCLVIDTACSSFFSALTIAYDNIKLGRCCAALVGAVNIILNSKTTSVLDSAKMLSKTGSCKVFDADADGYVRSEAAAMILLQAMDKSNLETETLIESANDFTFTIENCAMNHKGYSSGLTVPSSSSEQDLMRKVTRENFEVINWVESHATGTSLGDPIEMEAIAETLGYPNQRIYTTSVKSSIAHCEAAAGAASLITVLESCRNSYLPSMQHFRLLNQNLKSDCANSLVLPIVGEELPDGTLNVLINSFGFSGINVSCVIRCQKNKYSRKKNLIVHGREAIALWNPRPILLWSDSNSKDLESSWKVLTDYLQTCQYNLAAICACLQDFRSNNKYRIAIPVKRHISKNILDQITETQPVKWKKILLIMNNMPEFAMISELCFTYRSYLRIFKECLKNVDAPVNNLISSRRKSKLEITAKLSLIIFLLNLGIQPTIVLATSKIDKITIAQLKKFKDYMKYSRYYDSTKSDQLYSFRIQEKAILDDFDCVINLQNLHIEKPKNLHTLHWKKSFSSQFAITICQLYEHFVDINWKFLYDRKFGMYIPIPDTICSKKRYWPFNSGTVNNKKVKNINDAKKKSPDRMLTSSLESQSETIREKKDELEENLVWSSEGNTWCSNSEMDSNPQYGIYRKLIMEWINDKENLLESSIKQSMIVIKLWTILMANQSEFNSNTRVIGKNVNQTSNLCLIVFTICKRDLQLDRFFGPCSSLLKTLAAESRNINFKSVLTDTLNERILADICTENNINETIWYRNGQKYLQRLQRINNHFESIIPQKKDRILITGNIKGIAGELIANLNPNLAIVVSRSLPDNSEYDKKCTEIKCIQTDCTDYQEMKKIFIKYAPFDVVFHCAAVISNALINDMTFEKFKSVCNPKLLGLQNLIKLSTIYDSKKIVAFSSAASIIGSVGQTNYAMANEVMEFMMEKDMPNGLVISWGPWEERGLLAGKHLRGIREQVRKTGWKLMNAKQVAQLCTKMLDCKGHYIVMDIDFDILQSKCFYLKNLLELLTSSDSQERTTFDNIQMKSLISAADEIAKYKFNVDSVIKHCIMEVSGITEINSDLGFMSMGIDSLMINEMQTSLKNKLKLHIPTAIFYEYCTVNTLTEYVMQNLPECDGTNISKIHDSFEANKDFVAISSYSGAFSGAINDQNFWNSLLNGEELIEIQSYKSDNGQKQISVGLVPDIDKFDYRFWKISFADACYIDPQIRKFVEHAYIALERSGLIQLRNKLRIGVVAGAEPSKYRPKSRHVGGIEGLYEMNQKDFVASWTSHLLNLHGPSFGIYSACSTALVAIIQGISLLQSNQCDAVLVGAVSLANPMQISNNNLIPHGMILSSDGHCRPFDQKSSGTVRGSAVGVVVLQRITDINQHNNYSVIIKVAGYGMSNDGLMKSSFMAPNISGQRACIKEANRMSGKSTVDYVECHGTGTTTGDLIELTAMSQIYPDNTLVGSVKANIGHALAASAIASIIKLCKIAETNIVPRQINFEAFNESLSDIAFQIPKCNVQFDRNKNLRLAVNSSGIGGTNAHIILEAVHKLQPENKSDVQKFYALTVTGKSEIACIKLCNRVMDYLVEGMNIAQIASTLQNYREHFEYRIAITARTISDAVNKLKNIEKVSKVEEFNDNNLVFYFPPQGLEYTNMGYEALKENDTFRQVMQKCCKIASSLTGENFEEIIYPKNKCEDQEVISKQPYSQMAMFMISYALVKQLQVWGIDANTLIGHSLGEYVAAAHSDVFDVETALSILCKRGQLIARTGRAKMLAIKTCNSLISRSEDHITNALELHAAVETASDFSETREDVINLNMIIENAGNLDVSEENAGNLDVSEENAGNIEVSAVLSKNLHCVVAKPGSIEELAEKLKTSEINCQELVTNYGFHTSFMDCILDEFAEYLKKFTFRKPSKQILSNIDGKPIQNFNCEYLVKHLRSTVRLDKCIENLPENVKVIVEIGPKGVLQSLLKNDQKKTLVLSALPSKKQHEKEAHNDNLLSIASKLWMKGYPINWEKICGNYGFDRFLPNYQFEEDICWESETQKVNIAAVNEINFYQPCWVPINFTSQSIWNSKGVLIFAPIIPNKSINELLVVLRNLFIPYFCVLNANLSSDSKYLYFNQTDSNTYISDLTEKSYKQLADILCDQNFHFDTIIHAWNFCIENACLYKEPTLLSSFYSIRWIIQNIVSTSNILRFLILIGQDSEAESYTALNPIRELIMMQNSVHCTSLLCKSEVNLFKALQLLESFQPDFSLIRNLVDDQYEYFSYFLKLFHNDSKLTQNCLIQNHDIIVIFGGFGRIGQSFLKVLCQNFKALNIYSSSPNATRHFLQLQDKIHEWQNGNNCDEHKIIANDVDISKYVEVRNLLQNIIAKYGRIDVIIHAAASRNHPNVFEKNFSQIESILQPKINGTRNVLKVLSENNIAIRSLILNSSMNALFGLPGNSDYAASNSFLDALCDQKFCNIQNITSIQWMGWKGSQMLEEYAIQTQNPVANLIMQNSILQDNAEELILNCLHERGLVAVSFVNPNEIIKEFRKLNFRNSEKKKLKKKDEEVNCNDLKNFISKIWMDCLAVENITDSDDFFQLGGHSLNGMQIIWEINRVTKINLKLDNLLKNSKFKDFLHYLQRINASENILRYQKLKTFSILDSSGEFVKIPLSYPQENMYILRHLYQPSLYNICFLLTFHGKLCTKSLRKAMLCLIARQTSLRTAFPTINITCYQEIYSLTESYYHISWPYRSESQLQKFIEDEKNQIFDLNQIPFRLLPMCIEKSSSNTDGNQFSIIINQHHISTDGWSMTVFANELTSFYHCFHEKKSIPESLGRLSQNLAHFAIWQRSQEFSERIQNDLHYLCEKFDGLQATRIITHETQISSNSKLIKRKVFVIPELLWSKIIRTAKQCQHTVYTIMLTAFLCLIQEFCTDYHQMHNIVIGCAVSGRSEAEEMKSVIGYFLNNIVLFVNDFQLNTSAKILFQKVAEAIQNARKFEHIPFHILVAKLNNQQRNLQQHPIFDIFFNYRHNLDFPKMEMANVESSISQLTNNNDAFNFACTIDETDQGTQISLDYNSRLYSNQLTDAIIRQYLKLLKSLTNENDKTLYASNMHIDSELPENSKKKSRLSVNYRQDLRSIISYQDLPMLKNLISIISQQCILSANYAALCKSHGNNISYREMYKLIEQFCKQIKQFYLQNIGESIRADTVIPICANSNTIILPLLAVQLTGAAYAPIDPVNTSNVIEQLVKHINGAIIIVDNDDLDLNIPVLSLSYLKIHSCNDTKTQSIDYCGNFSCSTRPCMNQNFDATYVIFTSGSTGKPKAVCVTNANLLNFVISATQEAAFRPELRIYHSVNTVFDVSCMNIFTTLSNGCCLVQSENILNAIQEIPEKLINFAFLPSALFNKFEEEEIVKLRTVESLFVGGETPNSQRINRLLQEGIRISQIYGPTETTIWSLSNKCSMWESETSRIIGKAINNEFVYSVNSGGKLACDGVKGELVISGEGVARGYINKHHSENDFTLNPLHTREDVILNRNALRCYYTGDLALKLDGKYHFLERKDAQLKIRGYRVEPAEIEATVRRWNSTIRNIIVLKNERLDNLVLFIENNSSCKGLHEYLKEQLLHYMIPKQIIVLKTIPLNRNGKIDQNILKRLLSRDQSEYHKCNELQIIEYSQNYSANHLEHCRNDSISENSQSMRTSIIMKIKKIWCQLLGISNLTSPNDDFFISGGHSLLLVLLRNHLLKKFAYDLNFENFYRKPTFSALVDSIHHACEEKTRKCDLQIKFQINRDITDQLISSSSHTIINEDKIDHVCEKNTHKCKSQKKLYFDRNIINQTITPIDYQTTSANNAQSNYQSYSLKFVNLRETACATGNLYLIHAIAGTIYPYFAIISAIPEYLNIYAIEYNLHYPSNTLLELATFYSENIDLHSNKVKQIHLMGHSMGGIIAREIAQIMNQKLKIPFVTMLDSWAIGTNELQFNDVKLYLQKKLEGLPNEEEYLMKAKQLTKILKYHHFTINPIKIYLLKAKNFGNSPITSTTSKLATKEEMKVILSNGWQMYSTKPIDLFFINGDHDSILQQHNLTFLTQLFSYIYTQHDLNNE</sequence>
<dbReference type="OrthoDB" id="329835at2759"/>
<dbReference type="InterPro" id="IPR036736">
    <property type="entry name" value="ACP-like_sf"/>
</dbReference>
<dbReference type="InterPro" id="IPR023213">
    <property type="entry name" value="CAT-like_dom_sf"/>
</dbReference>
<accession>A0A0N5D2U7</accession>
<dbReference type="Gene3D" id="3.40.50.1820">
    <property type="entry name" value="alpha/beta hydrolase"/>
    <property type="match status" value="1"/>
</dbReference>
<dbReference type="InterPro" id="IPR045851">
    <property type="entry name" value="AMP-bd_C_sf"/>
</dbReference>
<dbReference type="PANTHER" id="PTHR43775">
    <property type="entry name" value="FATTY ACID SYNTHASE"/>
    <property type="match status" value="1"/>
</dbReference>
<evidence type="ECO:0000256" key="9">
    <source>
        <dbReference type="SAM" id="MobiDB-lite"/>
    </source>
</evidence>
<dbReference type="Pfam" id="PF16197">
    <property type="entry name" value="KAsynt_C_assoc"/>
    <property type="match status" value="1"/>
</dbReference>
<dbReference type="SMART" id="SM00825">
    <property type="entry name" value="PKS_KS"/>
    <property type="match status" value="3"/>
</dbReference>
<dbReference type="SUPFAM" id="SSF56801">
    <property type="entry name" value="Acetyl-CoA synthetase-like"/>
    <property type="match status" value="1"/>
</dbReference>
<feature type="domain" description="Carrier" evidence="10">
    <location>
        <begin position="2215"/>
        <end position="2294"/>
    </location>
</feature>
<dbReference type="GO" id="GO:0031177">
    <property type="term" value="F:phosphopantetheine binding"/>
    <property type="evidence" value="ECO:0007669"/>
    <property type="project" value="InterPro"/>
</dbReference>
<dbReference type="Pfam" id="PF00975">
    <property type="entry name" value="Thioesterase"/>
    <property type="match status" value="1"/>
</dbReference>
<dbReference type="SUPFAM" id="SSF52777">
    <property type="entry name" value="CoA-dependent acyltransferases"/>
    <property type="match status" value="2"/>
</dbReference>
<dbReference type="PROSITE" id="PS50075">
    <property type="entry name" value="CARRIER"/>
    <property type="match status" value="5"/>
</dbReference>
<feature type="active site" description="Proton donor; for dehydratase activity" evidence="8">
    <location>
        <position position="509"/>
    </location>
</feature>
<dbReference type="WBParaSite" id="TCLT_0000722101-mRNA-1">
    <property type="protein sequence ID" value="TCLT_0000722101-mRNA-1"/>
    <property type="gene ID" value="TCLT_0000722101"/>
</dbReference>
<dbReference type="PROSITE" id="PS00455">
    <property type="entry name" value="AMP_BINDING"/>
    <property type="match status" value="1"/>
</dbReference>
<dbReference type="GO" id="GO:0004315">
    <property type="term" value="F:3-oxoacyl-[acyl-carrier-protein] synthase activity"/>
    <property type="evidence" value="ECO:0007669"/>
    <property type="project" value="InterPro"/>
</dbReference>
<dbReference type="PROSITE" id="PS00606">
    <property type="entry name" value="KS3_1"/>
    <property type="match status" value="1"/>
</dbReference>
<dbReference type="InterPro" id="IPR001031">
    <property type="entry name" value="Thioesterase"/>
</dbReference>
<dbReference type="InterPro" id="IPR016039">
    <property type="entry name" value="Thiolase-like"/>
</dbReference>
<reference evidence="15" key="1">
    <citation type="submission" date="2016-04" db="UniProtKB">
        <authorList>
            <consortium name="WormBaseParasite"/>
        </authorList>
    </citation>
    <scope>IDENTIFICATION</scope>
</reference>
<dbReference type="InterPro" id="IPR006162">
    <property type="entry name" value="Ppantetheine_attach_site"/>
</dbReference>
<feature type="domain" description="Carrier" evidence="10">
    <location>
        <begin position="1625"/>
        <end position="1706"/>
    </location>
</feature>
<reference evidence="13 14" key="2">
    <citation type="submission" date="2018-11" db="EMBL/GenBank/DDBJ databases">
        <authorList>
            <consortium name="Pathogen Informatics"/>
        </authorList>
    </citation>
    <scope>NUCLEOTIDE SEQUENCE [LARGE SCALE GENOMIC DNA]</scope>
</reference>
<proteinExistence type="predicted"/>
<feature type="active site" description="Proton acceptor; for dehydratase activity" evidence="8">
    <location>
        <position position="345"/>
    </location>
</feature>
<evidence type="ECO:0000256" key="7">
    <source>
        <dbReference type="ARBA" id="ARBA00044883"/>
    </source>
</evidence>
<feature type="domain" description="Carrier" evidence="10">
    <location>
        <begin position="4265"/>
        <end position="4340"/>
    </location>
</feature>
<dbReference type="Gene3D" id="3.30.70.3290">
    <property type="match status" value="3"/>
</dbReference>
<feature type="compositionally biased region" description="Polar residues" evidence="9">
    <location>
        <begin position="1718"/>
        <end position="1728"/>
    </location>
</feature>
<protein>
    <recommendedName>
        <fullName evidence="3">Fatty acid synthase</fullName>
        <ecNumber evidence="2">2.3.1.85</ecNumber>
        <ecNumber evidence="1">3.1.2.14</ecNumber>
    </recommendedName>
</protein>
<dbReference type="InterPro" id="IPR014031">
    <property type="entry name" value="Ketoacyl_synth_C"/>
</dbReference>
<dbReference type="GO" id="GO:0005886">
    <property type="term" value="C:plasma membrane"/>
    <property type="evidence" value="ECO:0007669"/>
    <property type="project" value="TreeGrafter"/>
</dbReference>
<comment type="catalytic activity">
    <reaction evidence="7">
        <text>acetyl-CoA + n malonyl-CoA + 2n NADPH + 2n H(+) = a long-chain fatty acid + (n+1) CoA + n CO2 + 2n NADP(+).</text>
        <dbReference type="EC" id="2.3.1.85"/>
    </reaction>
</comment>
<dbReference type="Pfam" id="PF00668">
    <property type="entry name" value="Condensation"/>
    <property type="match status" value="1"/>
</dbReference>
<dbReference type="InterPro" id="IPR042099">
    <property type="entry name" value="ANL_N_sf"/>
</dbReference>
<evidence type="ECO:0000256" key="1">
    <source>
        <dbReference type="ARBA" id="ARBA00012480"/>
    </source>
</evidence>
<dbReference type="SMART" id="SM00827">
    <property type="entry name" value="PKS_AT"/>
    <property type="match status" value="2"/>
</dbReference>
<evidence type="ECO:0000259" key="12">
    <source>
        <dbReference type="PROSITE" id="PS52019"/>
    </source>
</evidence>
<dbReference type="GO" id="GO:0016297">
    <property type="term" value="F:fatty acyl-[ACP] hydrolase activity"/>
    <property type="evidence" value="ECO:0007669"/>
    <property type="project" value="UniProtKB-EC"/>
</dbReference>
<dbReference type="GO" id="GO:0004312">
    <property type="term" value="F:fatty acid synthase activity"/>
    <property type="evidence" value="ECO:0007669"/>
    <property type="project" value="UniProtKB-EC"/>
</dbReference>
<gene>
    <name evidence="13" type="ORF">TCLT_LOCUS7210</name>
</gene>
<feature type="region of interest" description="N-terminal hotdog fold" evidence="8">
    <location>
        <begin position="313"/>
        <end position="438"/>
    </location>
</feature>
<feature type="region of interest" description="Disordered" evidence="9">
    <location>
        <begin position="1718"/>
        <end position="1754"/>
    </location>
</feature>
<evidence type="ECO:0000256" key="6">
    <source>
        <dbReference type="ARBA" id="ARBA00022679"/>
    </source>
</evidence>
<feature type="domain" description="Ketosynthase family 3 (KS3)" evidence="11">
    <location>
        <begin position="652"/>
        <end position="1056"/>
    </location>
</feature>
<dbReference type="InterPro" id="IPR016035">
    <property type="entry name" value="Acyl_Trfase/lysoPLipase"/>
</dbReference>
<dbReference type="InterPro" id="IPR049551">
    <property type="entry name" value="PKS_DH_C"/>
</dbReference>
<dbReference type="Gene3D" id="3.10.129.110">
    <property type="entry name" value="Polyketide synthase dehydratase"/>
    <property type="match status" value="2"/>
</dbReference>
<dbReference type="SMART" id="SM00822">
    <property type="entry name" value="PKS_KR"/>
    <property type="match status" value="2"/>
</dbReference>
<dbReference type="InterPro" id="IPR050091">
    <property type="entry name" value="PKS_NRPS_Biosynth_Enz"/>
</dbReference>
<dbReference type="InterPro" id="IPR009081">
    <property type="entry name" value="PP-bd_ACP"/>
</dbReference>
<dbReference type="InterPro" id="IPR057326">
    <property type="entry name" value="KR_dom"/>
</dbReference>
<dbReference type="Pfam" id="PF00550">
    <property type="entry name" value="PP-binding"/>
    <property type="match status" value="5"/>
</dbReference>
<dbReference type="InterPro" id="IPR029058">
    <property type="entry name" value="AB_hydrolase_fold"/>
</dbReference>
<dbReference type="Gene3D" id="3.30.559.10">
    <property type="entry name" value="Chloramphenicol acetyltransferase-like domain"/>
    <property type="match status" value="1"/>
</dbReference>
<dbReference type="GO" id="GO:0005737">
    <property type="term" value="C:cytoplasm"/>
    <property type="evidence" value="ECO:0007669"/>
    <property type="project" value="TreeGrafter"/>
</dbReference>
<dbReference type="STRING" id="103827.A0A0N5D2U7"/>
<dbReference type="Pfam" id="PF02801">
    <property type="entry name" value="Ketoacyl-synt_C"/>
    <property type="match status" value="3"/>
</dbReference>
<dbReference type="Gene3D" id="3.30.300.30">
    <property type="match status" value="1"/>
</dbReference>
<dbReference type="PROSITE" id="PS00012">
    <property type="entry name" value="PHOSPHOPANTETHEINE"/>
    <property type="match status" value="2"/>
</dbReference>
<dbReference type="InterPro" id="IPR014043">
    <property type="entry name" value="Acyl_transferase_dom"/>
</dbReference>
<feature type="region of interest" description="C-terminal hotdog fold" evidence="8">
    <location>
        <begin position="457"/>
        <end position="600"/>
    </location>
</feature>
<organism evidence="15">
    <name type="scientific">Thelazia callipaeda</name>
    <name type="common">Oriental eyeworm</name>
    <name type="synonym">Parasitic nematode</name>
    <dbReference type="NCBI Taxonomy" id="103827"/>
    <lineage>
        <taxon>Eukaryota</taxon>
        <taxon>Metazoa</taxon>
        <taxon>Ecdysozoa</taxon>
        <taxon>Nematoda</taxon>
        <taxon>Chromadorea</taxon>
        <taxon>Rhabditida</taxon>
        <taxon>Spirurina</taxon>
        <taxon>Spiruromorpha</taxon>
        <taxon>Thelazioidea</taxon>
        <taxon>Thelaziidae</taxon>
        <taxon>Thelazia</taxon>
    </lineage>
</organism>
<dbReference type="InterPro" id="IPR013968">
    <property type="entry name" value="PKS_KR"/>
</dbReference>
<dbReference type="Gene3D" id="1.10.1200.10">
    <property type="entry name" value="ACP-like"/>
    <property type="match status" value="5"/>
</dbReference>
<keyword evidence="5" id="KW-0597">Phosphoprotein</keyword>
<dbReference type="InterPro" id="IPR036291">
    <property type="entry name" value="NAD(P)-bd_dom_sf"/>
</dbReference>
<dbReference type="SUPFAM" id="SSF52151">
    <property type="entry name" value="FabD/lysophospholipase-like"/>
    <property type="match status" value="2"/>
</dbReference>
<dbReference type="Gene3D" id="3.30.559.30">
    <property type="entry name" value="Nonribosomal peptide synthetase, condensation domain"/>
    <property type="match status" value="1"/>
</dbReference>
<dbReference type="SUPFAM" id="SSF53474">
    <property type="entry name" value="alpha/beta-Hydrolases"/>
    <property type="match status" value="1"/>
</dbReference>
<dbReference type="Proteomes" id="UP000276776">
    <property type="component" value="Unassembled WGS sequence"/>
</dbReference>
<dbReference type="InterPro" id="IPR001242">
    <property type="entry name" value="Condensation_dom"/>
</dbReference>
<dbReference type="EMBL" id="UYYF01004485">
    <property type="protein sequence ID" value="VDN04646.1"/>
    <property type="molecule type" value="Genomic_DNA"/>
</dbReference>
<dbReference type="Pfam" id="PF00109">
    <property type="entry name" value="ketoacyl-synt"/>
    <property type="match status" value="3"/>
</dbReference>
<feature type="domain" description="PKS/mFAS DH" evidence="12">
    <location>
        <begin position="313"/>
        <end position="600"/>
    </location>
</feature>
<dbReference type="InterPro" id="IPR042104">
    <property type="entry name" value="PKS_dehydratase_sf"/>
</dbReference>
<dbReference type="SMART" id="SM00823">
    <property type="entry name" value="PKS_PP"/>
    <property type="match status" value="3"/>
</dbReference>
<dbReference type="Gene3D" id="3.30.70.250">
    <property type="entry name" value="Malonyl-CoA ACP transacylase, ACP-binding"/>
    <property type="match status" value="1"/>
</dbReference>
<dbReference type="Gene3D" id="3.40.366.10">
    <property type="entry name" value="Malonyl-Coenzyme A Acyl Carrier Protein, domain 2"/>
    <property type="match status" value="2"/>
</dbReference>
<evidence type="ECO:0000259" key="11">
    <source>
        <dbReference type="PROSITE" id="PS52004"/>
    </source>
</evidence>
<dbReference type="InterPro" id="IPR020841">
    <property type="entry name" value="PKS_Beta-ketoAc_synthase_dom"/>
</dbReference>
<evidence type="ECO:0000256" key="8">
    <source>
        <dbReference type="PROSITE-ProRule" id="PRU01363"/>
    </source>
</evidence>
<dbReference type="InterPro" id="IPR020845">
    <property type="entry name" value="AMP-binding_CS"/>
</dbReference>
<dbReference type="OMA" id="ASFMAPN"/>
<feature type="domain" description="Carrier" evidence="10">
    <location>
        <begin position="6893"/>
        <end position="6969"/>
    </location>
</feature>
<evidence type="ECO:0000313" key="14">
    <source>
        <dbReference type="Proteomes" id="UP000276776"/>
    </source>
</evidence>
<dbReference type="Gene3D" id="3.40.50.12780">
    <property type="entry name" value="N-terminal domain of ligase-like"/>
    <property type="match status" value="1"/>
</dbReference>
<dbReference type="PROSITE" id="PS52004">
    <property type="entry name" value="KS3_2"/>
    <property type="match status" value="3"/>
</dbReference>
<dbReference type="SUPFAM" id="SSF53901">
    <property type="entry name" value="Thiolase-like"/>
    <property type="match status" value="3"/>
</dbReference>
<feature type="domain" description="Ketosynthase family 3 (KS3)" evidence="11">
    <location>
        <begin position="4359"/>
        <end position="4760"/>
    </location>
</feature>
<dbReference type="Gene3D" id="3.40.47.10">
    <property type="match status" value="3"/>
</dbReference>
<dbReference type="PANTHER" id="PTHR43775:SF51">
    <property type="entry name" value="INACTIVE PHENOLPHTHIOCEROL SYNTHESIS POLYKETIDE SYNTHASE TYPE I PKS1-RELATED"/>
    <property type="match status" value="1"/>
</dbReference>